<evidence type="ECO:0000256" key="1">
    <source>
        <dbReference type="ARBA" id="ARBA00000901"/>
    </source>
</evidence>
<evidence type="ECO:0000256" key="2">
    <source>
        <dbReference type="ARBA" id="ARBA00004496"/>
    </source>
</evidence>
<dbReference type="CDD" id="cd04732">
    <property type="entry name" value="HisA"/>
    <property type="match status" value="1"/>
</dbReference>
<comment type="pathway">
    <text evidence="3 12 14">Amino-acid biosynthesis; L-histidine biosynthesis; L-histidine from 5-phospho-alpha-D-ribose 1-diphosphate: step 4/9.</text>
</comment>
<comment type="catalytic activity">
    <reaction evidence="1 12 14">
        <text>1-(5-phospho-beta-D-ribosyl)-5-[(5-phospho-beta-D-ribosylamino)methylideneamino]imidazole-4-carboxamide = 5-[(5-phospho-1-deoxy-D-ribulos-1-ylimino)methylamino]-1-(5-phospho-beta-D-ribosyl)imidazole-4-carboxamide</text>
        <dbReference type="Rhea" id="RHEA:15469"/>
        <dbReference type="ChEBI" id="CHEBI:58435"/>
        <dbReference type="ChEBI" id="CHEBI:58525"/>
        <dbReference type="EC" id="5.3.1.16"/>
    </reaction>
</comment>
<organism evidence="15 16">
    <name type="scientific">Pelagirhabdus alkalitolerans</name>
    <dbReference type="NCBI Taxonomy" id="1612202"/>
    <lineage>
        <taxon>Bacteria</taxon>
        <taxon>Bacillati</taxon>
        <taxon>Bacillota</taxon>
        <taxon>Bacilli</taxon>
        <taxon>Bacillales</taxon>
        <taxon>Bacillaceae</taxon>
        <taxon>Pelagirhabdus</taxon>
    </lineage>
</organism>
<dbReference type="InterPro" id="IPR013785">
    <property type="entry name" value="Aldolase_TIM"/>
</dbReference>
<evidence type="ECO:0000313" key="15">
    <source>
        <dbReference type="EMBL" id="SDB89941.1"/>
    </source>
</evidence>
<evidence type="ECO:0000313" key="16">
    <source>
        <dbReference type="Proteomes" id="UP000242949"/>
    </source>
</evidence>
<dbReference type="PANTHER" id="PTHR43090">
    <property type="entry name" value="1-(5-PHOSPHORIBOSYL)-5-[(5-PHOSPHORIBOSYLAMINO)METHYLIDENEAMINO] IMIDAZOLE-4-CARBOXAMIDE ISOMERASE"/>
    <property type="match status" value="1"/>
</dbReference>
<feature type="active site" description="Proton donor" evidence="12">
    <location>
        <position position="129"/>
    </location>
</feature>
<evidence type="ECO:0000256" key="5">
    <source>
        <dbReference type="ARBA" id="ARBA00012550"/>
    </source>
</evidence>
<dbReference type="Gene3D" id="3.20.20.70">
    <property type="entry name" value="Aldolase class I"/>
    <property type="match status" value="1"/>
</dbReference>
<evidence type="ECO:0000256" key="9">
    <source>
        <dbReference type="ARBA" id="ARBA00023102"/>
    </source>
</evidence>
<dbReference type="RefSeq" id="WP_090793322.1">
    <property type="nucleotide sequence ID" value="NZ_FMYI01000002.1"/>
</dbReference>
<dbReference type="FunFam" id="3.20.20.70:FF:000009">
    <property type="entry name" value="1-(5-phosphoribosyl)-5-[(5-phosphoribosylamino)methylideneamino] imidazole-4-carboxamide isomerase"/>
    <property type="match status" value="1"/>
</dbReference>
<dbReference type="Pfam" id="PF00977">
    <property type="entry name" value="His_biosynth"/>
    <property type="match status" value="1"/>
</dbReference>
<dbReference type="InterPro" id="IPR006062">
    <property type="entry name" value="His_biosynth"/>
</dbReference>
<dbReference type="SUPFAM" id="SSF51366">
    <property type="entry name" value="Ribulose-phoshate binding barrel"/>
    <property type="match status" value="1"/>
</dbReference>
<dbReference type="OrthoDB" id="9807749at2"/>
<dbReference type="HAMAP" id="MF_01014">
    <property type="entry name" value="HisA"/>
    <property type="match status" value="1"/>
</dbReference>
<dbReference type="EMBL" id="FMYI01000002">
    <property type="protein sequence ID" value="SDB89941.1"/>
    <property type="molecule type" value="Genomic_DNA"/>
</dbReference>
<keyword evidence="10 12" id="KW-0413">Isomerase</keyword>
<dbReference type="AlphaFoldDB" id="A0A1G6H6V1"/>
<feature type="active site" description="Proton acceptor" evidence="12">
    <location>
        <position position="8"/>
    </location>
</feature>
<dbReference type="GO" id="GO:0000105">
    <property type="term" value="P:L-histidine biosynthetic process"/>
    <property type="evidence" value="ECO:0007669"/>
    <property type="project" value="UniProtKB-UniRule"/>
</dbReference>
<dbReference type="PANTHER" id="PTHR43090:SF2">
    <property type="entry name" value="1-(5-PHOSPHORIBOSYL)-5-[(5-PHOSPHORIBOSYLAMINO)METHYLIDENEAMINO] IMIDAZOLE-4-CARBOXAMIDE ISOMERASE"/>
    <property type="match status" value="1"/>
</dbReference>
<gene>
    <name evidence="12" type="primary">hisA</name>
    <name evidence="15" type="ORF">SAMN05421734_102308</name>
</gene>
<dbReference type="EC" id="5.3.1.16" evidence="5 12"/>
<evidence type="ECO:0000256" key="7">
    <source>
        <dbReference type="ARBA" id="ARBA00022490"/>
    </source>
</evidence>
<dbReference type="GO" id="GO:0000162">
    <property type="term" value="P:L-tryptophan biosynthetic process"/>
    <property type="evidence" value="ECO:0007669"/>
    <property type="project" value="TreeGrafter"/>
</dbReference>
<dbReference type="GO" id="GO:0003949">
    <property type="term" value="F:1-(5-phosphoribosyl)-5-[(5-phosphoribosylamino)methylideneamino]imidazole-4-carboxamide isomerase activity"/>
    <property type="evidence" value="ECO:0007669"/>
    <property type="project" value="UniProtKB-UniRule"/>
</dbReference>
<dbReference type="NCBIfam" id="TIGR00007">
    <property type="entry name" value="1-(5-phosphoribosyl)-5-[(5-phosphoribosylamino)methylideneamino]imidazole-4-carboxamide isomerase"/>
    <property type="match status" value="1"/>
</dbReference>
<keyword evidence="9 12" id="KW-0368">Histidine biosynthesis</keyword>
<reference evidence="16" key="1">
    <citation type="submission" date="2016-09" db="EMBL/GenBank/DDBJ databases">
        <authorList>
            <person name="Varghese N."/>
            <person name="Submissions S."/>
        </authorList>
    </citation>
    <scope>NUCLEOTIDE SEQUENCE [LARGE SCALE GENOMIC DNA]</scope>
    <source>
        <strain evidence="16">S5</strain>
    </source>
</reference>
<dbReference type="STRING" id="1612202.SAMN05421734_102308"/>
<keyword evidence="7 12" id="KW-0963">Cytoplasm</keyword>
<evidence type="ECO:0000256" key="3">
    <source>
        <dbReference type="ARBA" id="ARBA00005133"/>
    </source>
</evidence>
<dbReference type="UniPathway" id="UPA00031">
    <property type="reaction ID" value="UER00009"/>
</dbReference>
<comment type="subcellular location">
    <subcellularLocation>
        <location evidence="2 12 14">Cytoplasm</location>
    </subcellularLocation>
</comment>
<accession>A0A1G6H6V1</accession>
<dbReference type="GO" id="GO:0005737">
    <property type="term" value="C:cytoplasm"/>
    <property type="evidence" value="ECO:0007669"/>
    <property type="project" value="UniProtKB-SubCell"/>
</dbReference>
<dbReference type="Proteomes" id="UP000242949">
    <property type="component" value="Unassembled WGS sequence"/>
</dbReference>
<protein>
    <recommendedName>
        <fullName evidence="6 12">1-(5-phosphoribosyl)-5-[(5-phosphoribosylamino)methylideneamino] imidazole-4-carboxamide isomerase</fullName>
        <ecNumber evidence="5 12">5.3.1.16</ecNumber>
    </recommendedName>
    <alternativeName>
        <fullName evidence="11 12">Phosphoribosylformimino-5-aminoimidazole carboxamide ribotide isomerase</fullName>
    </alternativeName>
</protein>
<dbReference type="InterPro" id="IPR044524">
    <property type="entry name" value="Isoase_HisA-like"/>
</dbReference>
<name>A0A1G6H6V1_9BACI</name>
<dbReference type="InterPro" id="IPR011060">
    <property type="entry name" value="RibuloseP-bd_barrel"/>
</dbReference>
<evidence type="ECO:0000256" key="11">
    <source>
        <dbReference type="ARBA" id="ARBA00030547"/>
    </source>
</evidence>
<evidence type="ECO:0000256" key="10">
    <source>
        <dbReference type="ARBA" id="ARBA00023235"/>
    </source>
</evidence>
<dbReference type="InterPro" id="IPR023016">
    <property type="entry name" value="HisA/PriA"/>
</dbReference>
<sequence>MKILPAIDLMNGQCVRLYQGDFNKSEQVANDPIEQLKTFIADGAELVHIVDLDGARDQEKRQYHLIKKICEIATVPIQVGGGLRNMQVVDELVDLGVSRLVLGTAAIENPDFLKAALKKYKEKIVIGIDAKDKKVATHGWETVSELDYIDFAKEMEKLGVQSIVFTDISKDGTMSGPSVEQLNNLNQAVSCKIIASGGISKQEDIEVLEQMGIEEAIVGKAIYQGTVSLKGSKS</sequence>
<comment type="similarity">
    <text evidence="4 12 13">Belongs to the HisA/HisF family.</text>
</comment>
<evidence type="ECO:0000256" key="8">
    <source>
        <dbReference type="ARBA" id="ARBA00022605"/>
    </source>
</evidence>
<proteinExistence type="inferred from homology"/>
<evidence type="ECO:0000256" key="12">
    <source>
        <dbReference type="HAMAP-Rule" id="MF_01014"/>
    </source>
</evidence>
<dbReference type="InterPro" id="IPR006063">
    <property type="entry name" value="HisA_bact_arch"/>
</dbReference>
<evidence type="ECO:0000256" key="14">
    <source>
        <dbReference type="RuleBase" id="RU003658"/>
    </source>
</evidence>
<evidence type="ECO:0000256" key="6">
    <source>
        <dbReference type="ARBA" id="ARBA00018464"/>
    </source>
</evidence>
<keyword evidence="8 12" id="KW-0028">Amino-acid biosynthesis</keyword>
<evidence type="ECO:0000256" key="13">
    <source>
        <dbReference type="RuleBase" id="RU003657"/>
    </source>
</evidence>
<evidence type="ECO:0000256" key="4">
    <source>
        <dbReference type="ARBA" id="ARBA00009667"/>
    </source>
</evidence>
<keyword evidence="16" id="KW-1185">Reference proteome</keyword>